<organism evidence="1">
    <name type="scientific">Oryza punctata</name>
    <name type="common">Red rice</name>
    <dbReference type="NCBI Taxonomy" id="4537"/>
    <lineage>
        <taxon>Eukaryota</taxon>
        <taxon>Viridiplantae</taxon>
        <taxon>Streptophyta</taxon>
        <taxon>Embryophyta</taxon>
        <taxon>Tracheophyta</taxon>
        <taxon>Spermatophyta</taxon>
        <taxon>Magnoliopsida</taxon>
        <taxon>Liliopsida</taxon>
        <taxon>Poales</taxon>
        <taxon>Poaceae</taxon>
        <taxon>BOP clade</taxon>
        <taxon>Oryzoideae</taxon>
        <taxon>Oryzeae</taxon>
        <taxon>Oryzinae</taxon>
        <taxon>Oryza</taxon>
    </lineage>
</organism>
<dbReference type="HOGENOM" id="CLU_2577970_0_0_1"/>
<accession>A0A0E0M9C1</accession>
<keyword evidence="2" id="KW-1185">Reference proteome</keyword>
<dbReference type="Proteomes" id="UP000026962">
    <property type="component" value="Chromosome 10"/>
</dbReference>
<proteinExistence type="predicted"/>
<dbReference type="EnsemblPlants" id="OPUNC10G13200.1">
    <property type="protein sequence ID" value="OPUNC10G13200.1"/>
    <property type="gene ID" value="OPUNC10G13200"/>
</dbReference>
<sequence>MACMACCRACLGCALTISKQGNDHEIKISRHLCKCPTYRSRTVMNFSSTLAKWNPGDDLPNLSGYLETHILYHRDQSMSQE</sequence>
<evidence type="ECO:0000313" key="2">
    <source>
        <dbReference type="Proteomes" id="UP000026962"/>
    </source>
</evidence>
<protein>
    <submittedName>
        <fullName evidence="1">Uncharacterized protein</fullName>
    </submittedName>
</protein>
<reference evidence="1" key="2">
    <citation type="submission" date="2018-05" db="EMBL/GenBank/DDBJ databases">
        <title>OpunRS2 (Oryza punctata Reference Sequence Version 2).</title>
        <authorList>
            <person name="Zhang J."/>
            <person name="Kudrna D."/>
            <person name="Lee S."/>
            <person name="Talag J."/>
            <person name="Welchert J."/>
            <person name="Wing R.A."/>
        </authorList>
    </citation>
    <scope>NUCLEOTIDE SEQUENCE [LARGE SCALE GENOMIC DNA]</scope>
</reference>
<evidence type="ECO:0000313" key="1">
    <source>
        <dbReference type="EnsemblPlants" id="OPUNC10G13200.1"/>
    </source>
</evidence>
<dbReference type="AlphaFoldDB" id="A0A0E0M9C1"/>
<reference evidence="1" key="1">
    <citation type="submission" date="2015-04" db="UniProtKB">
        <authorList>
            <consortium name="EnsemblPlants"/>
        </authorList>
    </citation>
    <scope>IDENTIFICATION</scope>
</reference>
<name>A0A0E0M9C1_ORYPU</name>
<dbReference type="Gramene" id="OPUNC10G13200.1">
    <property type="protein sequence ID" value="OPUNC10G13200.1"/>
    <property type="gene ID" value="OPUNC10G13200"/>
</dbReference>